<keyword evidence="2" id="KW-1185">Reference proteome</keyword>
<evidence type="ECO:0000313" key="1">
    <source>
        <dbReference type="EMBL" id="TGN20250.1"/>
    </source>
</evidence>
<proteinExistence type="predicted"/>
<accession>A0A4R9M0P9</accession>
<protein>
    <submittedName>
        <fullName evidence="1">Uncharacterized protein</fullName>
    </submittedName>
</protein>
<sequence length="469" mass="50447">MTKAFGESVVGGEKKPLSFQRIAPLTTNAYGGRKNIHENGWWIIPSSQKSIESTFDSGRMSFRVAKAIVVTKLKGRAENYPSDLQSTVKKVHGWGVDLRSSGTDLSGEILEHSIQLTKEEWSLAKSSGNKAKESLVYGYIHFTDREEEDRTRIIKAISTVNETGNSFSSSTNQLFTETVSRNSTKLKKTWGDSYRNTVNGFLEEYEESGEKENSLFALWDIFQGYTVAVKEAVFSPLFGTTTAVGETVVVGGVFVPVAHSATFLGQTMVTSGLVLFYPAQVGYRAISPSLEAGFFGSIALLTASATAPTIVSGTGLSAFNQITVVTGVTGAEAVGQVGGVGIETTALASGMVYDVTTGTAESAMYGMKAGLILSYAGLTVLPTHLLLTTLEGPIFLAYDGPRVVIAYAQGNYAGFETLPTGTVVDLEEAKNQGKIKILSSDPALVKKVIDAEIREKEKELKRTRENSKK</sequence>
<dbReference type="AlphaFoldDB" id="A0A4R9M0P9"/>
<dbReference type="EMBL" id="RQHW01000015">
    <property type="protein sequence ID" value="TGN20250.1"/>
    <property type="molecule type" value="Genomic_DNA"/>
</dbReference>
<reference evidence="1" key="1">
    <citation type="journal article" date="2019" name="PLoS Negl. Trop. Dis.">
        <title>Revisiting the worldwide diversity of Leptospira species in the environment.</title>
        <authorList>
            <person name="Vincent A.T."/>
            <person name="Schiettekatte O."/>
            <person name="Bourhy P."/>
            <person name="Veyrier F.J."/>
            <person name="Picardeau M."/>
        </authorList>
    </citation>
    <scope>NUCLEOTIDE SEQUENCE [LARGE SCALE GENOMIC DNA]</scope>
    <source>
        <strain evidence="1">201300427</strain>
    </source>
</reference>
<gene>
    <name evidence="1" type="ORF">EHS15_04760</name>
</gene>
<dbReference type="Proteomes" id="UP000298058">
    <property type="component" value="Unassembled WGS sequence"/>
</dbReference>
<evidence type="ECO:0000313" key="2">
    <source>
        <dbReference type="Proteomes" id="UP000298058"/>
    </source>
</evidence>
<comment type="caution">
    <text evidence="1">The sequence shown here is derived from an EMBL/GenBank/DDBJ whole genome shotgun (WGS) entry which is preliminary data.</text>
</comment>
<organism evidence="1 2">
    <name type="scientific">Leptospira idonii</name>
    <dbReference type="NCBI Taxonomy" id="1193500"/>
    <lineage>
        <taxon>Bacteria</taxon>
        <taxon>Pseudomonadati</taxon>
        <taxon>Spirochaetota</taxon>
        <taxon>Spirochaetia</taxon>
        <taxon>Leptospirales</taxon>
        <taxon>Leptospiraceae</taxon>
        <taxon>Leptospira</taxon>
    </lineage>
</organism>
<dbReference type="OrthoDB" id="315576at2"/>
<dbReference type="RefSeq" id="WP_135759407.1">
    <property type="nucleotide sequence ID" value="NZ_RQHW01000015.1"/>
</dbReference>
<name>A0A4R9M0P9_9LEPT</name>